<dbReference type="GO" id="GO:0002098">
    <property type="term" value="P:tRNA wobble uridine modification"/>
    <property type="evidence" value="ECO:0007669"/>
    <property type="project" value="TreeGrafter"/>
</dbReference>
<dbReference type="InterPro" id="IPR027368">
    <property type="entry name" value="MnmE_dom2"/>
</dbReference>
<dbReference type="OrthoDB" id="188276at2759"/>
<dbReference type="InterPro" id="IPR004520">
    <property type="entry name" value="GTPase_MnmE"/>
</dbReference>
<feature type="domain" description="G" evidence="6">
    <location>
        <begin position="307"/>
        <end position="442"/>
    </location>
</feature>
<dbReference type="GO" id="GO:0030488">
    <property type="term" value="P:tRNA methylation"/>
    <property type="evidence" value="ECO:0007669"/>
    <property type="project" value="TreeGrafter"/>
</dbReference>
<proteinExistence type="inferred from homology"/>
<organism evidence="9 10">
    <name type="scientific">Capronia epimyces CBS 606.96</name>
    <dbReference type="NCBI Taxonomy" id="1182542"/>
    <lineage>
        <taxon>Eukaryota</taxon>
        <taxon>Fungi</taxon>
        <taxon>Dikarya</taxon>
        <taxon>Ascomycota</taxon>
        <taxon>Pezizomycotina</taxon>
        <taxon>Eurotiomycetes</taxon>
        <taxon>Chaetothyriomycetidae</taxon>
        <taxon>Chaetothyriales</taxon>
        <taxon>Herpotrichiellaceae</taxon>
        <taxon>Capronia</taxon>
    </lineage>
</organism>
<dbReference type="GO" id="GO:0003924">
    <property type="term" value="F:GTPase activity"/>
    <property type="evidence" value="ECO:0007669"/>
    <property type="project" value="InterPro"/>
</dbReference>
<dbReference type="InterPro" id="IPR027266">
    <property type="entry name" value="TrmE/GcvT-like"/>
</dbReference>
<protein>
    <submittedName>
        <fullName evidence="9">tRNA modification GTPase</fullName>
    </submittedName>
</protein>
<keyword evidence="10" id="KW-1185">Reference proteome</keyword>
<keyword evidence="3" id="KW-0819">tRNA processing</keyword>
<reference evidence="9 10" key="1">
    <citation type="submission" date="2013-03" db="EMBL/GenBank/DDBJ databases">
        <title>The Genome Sequence of Capronia epimyces CBS 606.96.</title>
        <authorList>
            <consortium name="The Broad Institute Genomics Platform"/>
            <person name="Cuomo C."/>
            <person name="de Hoog S."/>
            <person name="Gorbushina A."/>
            <person name="Walker B."/>
            <person name="Young S.K."/>
            <person name="Zeng Q."/>
            <person name="Gargeya S."/>
            <person name="Fitzgerald M."/>
            <person name="Haas B."/>
            <person name="Abouelleil A."/>
            <person name="Allen A.W."/>
            <person name="Alvarado L."/>
            <person name="Arachchi H.M."/>
            <person name="Berlin A.M."/>
            <person name="Chapman S.B."/>
            <person name="Gainer-Dewar J."/>
            <person name="Goldberg J."/>
            <person name="Griggs A."/>
            <person name="Gujja S."/>
            <person name="Hansen M."/>
            <person name="Howarth C."/>
            <person name="Imamovic A."/>
            <person name="Ireland A."/>
            <person name="Larimer J."/>
            <person name="McCowan C."/>
            <person name="Murphy C."/>
            <person name="Pearson M."/>
            <person name="Poon T.W."/>
            <person name="Priest M."/>
            <person name="Roberts A."/>
            <person name="Saif S."/>
            <person name="Shea T."/>
            <person name="Sisk P."/>
            <person name="Sykes S."/>
            <person name="Wortman J."/>
            <person name="Nusbaum C."/>
            <person name="Birren B."/>
        </authorList>
    </citation>
    <scope>NUCLEOTIDE SEQUENCE [LARGE SCALE GENOMIC DNA]</scope>
    <source>
        <strain evidence="9 10">CBS 606.96</strain>
    </source>
</reference>
<evidence type="ECO:0000256" key="3">
    <source>
        <dbReference type="ARBA" id="ARBA00022694"/>
    </source>
</evidence>
<dbReference type="GO" id="GO:0005525">
    <property type="term" value="F:GTP binding"/>
    <property type="evidence" value="ECO:0007669"/>
    <property type="project" value="UniProtKB-KW"/>
</dbReference>
<dbReference type="PANTHER" id="PTHR42714:SF2">
    <property type="entry name" value="TRNA MODIFICATION GTPASE GTPBP3, MITOCHONDRIAL"/>
    <property type="match status" value="1"/>
</dbReference>
<dbReference type="RefSeq" id="XP_007732151.1">
    <property type="nucleotide sequence ID" value="XM_007733961.1"/>
</dbReference>
<evidence type="ECO:0000259" key="8">
    <source>
        <dbReference type="Pfam" id="PF12631"/>
    </source>
</evidence>
<comment type="caution">
    <text evidence="9">The sequence shown here is derived from an EMBL/GenBank/DDBJ whole genome shotgun (WGS) entry which is preliminary data.</text>
</comment>
<dbReference type="STRING" id="1182542.W9Y267"/>
<evidence type="ECO:0000256" key="2">
    <source>
        <dbReference type="ARBA" id="ARBA00011043"/>
    </source>
</evidence>
<dbReference type="Proteomes" id="UP000019478">
    <property type="component" value="Unassembled WGS sequence"/>
</dbReference>
<dbReference type="PRINTS" id="PR00326">
    <property type="entry name" value="GTP1OBG"/>
</dbReference>
<dbReference type="GO" id="GO:0005739">
    <property type="term" value="C:mitochondrion"/>
    <property type="evidence" value="ECO:0007669"/>
    <property type="project" value="UniProtKB-SubCell"/>
</dbReference>
<dbReference type="HOGENOM" id="CLU_019624_3_0_1"/>
<feature type="domain" description="MnmE helical" evidence="8">
    <location>
        <begin position="207"/>
        <end position="620"/>
    </location>
</feature>
<dbReference type="PANTHER" id="PTHR42714">
    <property type="entry name" value="TRNA MODIFICATION GTPASE GTPBP3"/>
    <property type="match status" value="1"/>
</dbReference>
<evidence type="ECO:0000256" key="5">
    <source>
        <dbReference type="ARBA" id="ARBA00023134"/>
    </source>
</evidence>
<dbReference type="Pfam" id="PF10396">
    <property type="entry name" value="TrmE_N"/>
    <property type="match status" value="1"/>
</dbReference>
<sequence>MVCPIAARYLTRYQVARYARYVATRCNVVSTLPTNTLRVTAPRKILRPYASSTIVQDLEAWRSDAGRPPVSDTIYALSTAPGRAAIAVIRISGPACLGVYRRLCPNRPDPKPRTAVLRRLYGPDDSRSLHDRILDNGALVLYFPAPNTVTGEDILELHVHGGPAIVRSVLEAISACARTSAESRAAIRLAEPGEFTKRAFYNGRLDLTQAEALGETLAAETEQQRRLAVSGTDGGLAKRYEEWRTMLLYARGELEALIDFSEDQHFDDSPIEFMASISAQVKVLKRQIELHIQNANKGELLRNGISIALLGAPNAGKSSLLNRIVGREAAIVSAEAGTTRDIVDVTVDINGWLCRLGDMAGLRSNSDVGLSQEYGHGPVGLVEQEGIRRARERALHSDVVVALLAVEKKADGSLGVHVNAQVVKAVEECAAAGKTILVVLNKIDLVGQFGHDPEAMTGLKAYISEIFPTVPADRICPTSCREAASVLWEPDQSDPGGIQAVLTQLTSAFRALTTAATGEKTGSLTPAEAQSYWAASLSVTHRQSTYLRQCLIHLNDFLDQSEPQHDLFDPDLAGPHAARNDIDIVTAAEHLRFAADCLAKITGKGEGGDVEDVLGVVFEK</sequence>
<evidence type="ECO:0000256" key="4">
    <source>
        <dbReference type="ARBA" id="ARBA00022741"/>
    </source>
</evidence>
<name>W9Y267_9EURO</name>
<dbReference type="SUPFAM" id="SSF103025">
    <property type="entry name" value="Folate-binding domain"/>
    <property type="match status" value="1"/>
</dbReference>
<evidence type="ECO:0000256" key="1">
    <source>
        <dbReference type="ARBA" id="ARBA00004173"/>
    </source>
</evidence>
<comment type="similarity">
    <text evidence="2">Belongs to the TRAFAC class TrmE-Era-EngA-EngB-Septin-like GTPase superfamily. TrmE GTPase family.</text>
</comment>
<dbReference type="NCBIfam" id="TIGR00231">
    <property type="entry name" value="small_GTP"/>
    <property type="match status" value="1"/>
</dbReference>
<dbReference type="AlphaFoldDB" id="W9Y267"/>
<dbReference type="InterPro" id="IPR005225">
    <property type="entry name" value="Small_GTP-bd"/>
</dbReference>
<dbReference type="CDD" id="cd14858">
    <property type="entry name" value="TrmE_N"/>
    <property type="match status" value="1"/>
</dbReference>
<dbReference type="Pfam" id="PF12631">
    <property type="entry name" value="MnmE_helical"/>
    <property type="match status" value="1"/>
</dbReference>
<dbReference type="InterPro" id="IPR027417">
    <property type="entry name" value="P-loop_NTPase"/>
</dbReference>
<dbReference type="Gene3D" id="3.30.1360.120">
    <property type="entry name" value="Probable tRNA modification gtpase trme, domain 1"/>
    <property type="match status" value="1"/>
</dbReference>
<dbReference type="SUPFAM" id="SSF52540">
    <property type="entry name" value="P-loop containing nucleoside triphosphate hydrolases"/>
    <property type="match status" value="1"/>
</dbReference>
<comment type="subcellular location">
    <subcellularLocation>
        <location evidence="1">Mitochondrion</location>
    </subcellularLocation>
</comment>
<dbReference type="CDD" id="cd04164">
    <property type="entry name" value="trmE"/>
    <property type="match status" value="1"/>
</dbReference>
<dbReference type="eggNOG" id="KOG1191">
    <property type="taxonomic scope" value="Eukaryota"/>
</dbReference>
<dbReference type="InterPro" id="IPR018948">
    <property type="entry name" value="GTP-bd_TrmE_N"/>
</dbReference>
<evidence type="ECO:0000313" key="10">
    <source>
        <dbReference type="Proteomes" id="UP000019478"/>
    </source>
</evidence>
<dbReference type="HAMAP" id="MF_00379">
    <property type="entry name" value="GTPase_MnmE"/>
    <property type="match status" value="1"/>
</dbReference>
<evidence type="ECO:0000313" key="9">
    <source>
        <dbReference type="EMBL" id="EXJ86872.1"/>
    </source>
</evidence>
<evidence type="ECO:0000259" key="7">
    <source>
        <dbReference type="Pfam" id="PF10396"/>
    </source>
</evidence>
<dbReference type="InterPro" id="IPR006073">
    <property type="entry name" value="GTP-bd"/>
</dbReference>
<dbReference type="GeneID" id="19167951"/>
<gene>
    <name evidence="9" type="ORF">A1O3_03826</name>
</gene>
<evidence type="ECO:0000259" key="6">
    <source>
        <dbReference type="Pfam" id="PF01926"/>
    </source>
</evidence>
<dbReference type="EMBL" id="AMGY01000003">
    <property type="protein sequence ID" value="EXJ86872.1"/>
    <property type="molecule type" value="Genomic_DNA"/>
</dbReference>
<dbReference type="InterPro" id="IPR031168">
    <property type="entry name" value="G_TrmE"/>
</dbReference>
<keyword evidence="5" id="KW-0342">GTP-binding</keyword>
<dbReference type="InterPro" id="IPR025867">
    <property type="entry name" value="MnmE_helical"/>
</dbReference>
<dbReference type="Gene3D" id="1.20.120.430">
    <property type="entry name" value="tRNA modification GTPase MnmE domain 2"/>
    <property type="match status" value="1"/>
</dbReference>
<accession>W9Y267</accession>
<feature type="domain" description="GTP-binding protein TrmE N-terminal" evidence="7">
    <location>
        <begin position="73"/>
        <end position="204"/>
    </location>
</feature>
<dbReference type="FunFam" id="3.30.1360.120:FF:000007">
    <property type="entry name" value="tRNA modification GTPase GTPBP3, mitochondrial"/>
    <property type="match status" value="1"/>
</dbReference>
<keyword evidence="4" id="KW-0547">Nucleotide-binding</keyword>
<dbReference type="Pfam" id="PF01926">
    <property type="entry name" value="MMR_HSR1"/>
    <property type="match status" value="1"/>
</dbReference>
<dbReference type="Gene3D" id="3.40.50.300">
    <property type="entry name" value="P-loop containing nucleotide triphosphate hydrolases"/>
    <property type="match status" value="1"/>
</dbReference>